<comment type="similarity">
    <text evidence="1">Belongs to the peptidase C48 family.</text>
</comment>
<evidence type="ECO:0000256" key="3">
    <source>
        <dbReference type="ARBA" id="ARBA00022801"/>
    </source>
</evidence>
<keyword evidence="2" id="KW-0645">Protease</keyword>
<sequence length="426" mass="47256">MELEFFDSIVVPFRHEGWWYVAIKRLGKQWTIVVLSNNAPSPQMWPKDIEVLTLPGSTYEKLDGNFLIFPCLRAMVNSEALFNDGAIRQVYRETDVPGVVAEVKEIVAAAVSKPRVEIPSVERDAVAKETQEVAKTLAGLVQFGLYVLGKQHSRGVFFYSTFLIANLLHGKSYAKWMKRANPAEYDYIVVPIHDTANQHWLGAVLWRNTAAADVDRFELTILDSLGESKRHSTFRKALKSFFSSIRIADHPLARVPIQTDGWSCGDHLLRNIENVLRDPVAFTRAVGEAVELKWELDEKSLRAALRKAAEEEEAAEEKRKLAEKEVSSGEATEDCIAVDAAEIHSEPVGAASGIYTQPLFEIGDGDLAAGALVNTTNKIRTNNMLRTATVNNTISSHTPDTTLGQKAATGIDMLKISLAILRRPSN</sequence>
<dbReference type="GO" id="GO:0019783">
    <property type="term" value="F:ubiquitin-like protein peptidase activity"/>
    <property type="evidence" value="ECO:0007669"/>
    <property type="project" value="UniProtKB-ARBA"/>
</dbReference>
<accession>A0A162J407</accession>
<dbReference type="Proteomes" id="UP000076874">
    <property type="component" value="Unassembled WGS sequence"/>
</dbReference>
<evidence type="ECO:0000256" key="1">
    <source>
        <dbReference type="ARBA" id="ARBA00005234"/>
    </source>
</evidence>
<dbReference type="InterPro" id="IPR003653">
    <property type="entry name" value="Peptidase_C48_C"/>
</dbReference>
<dbReference type="InterPro" id="IPR038765">
    <property type="entry name" value="Papain-like_cys_pep_sf"/>
</dbReference>
<dbReference type="PROSITE" id="PS50600">
    <property type="entry name" value="ULP_PROTEASE"/>
    <property type="match status" value="1"/>
</dbReference>
<organism evidence="6 7">
    <name type="scientific">Niveomyces insectorum RCEF 264</name>
    <dbReference type="NCBI Taxonomy" id="1081102"/>
    <lineage>
        <taxon>Eukaryota</taxon>
        <taxon>Fungi</taxon>
        <taxon>Dikarya</taxon>
        <taxon>Ascomycota</taxon>
        <taxon>Pezizomycotina</taxon>
        <taxon>Sordariomycetes</taxon>
        <taxon>Hypocreomycetidae</taxon>
        <taxon>Hypocreales</taxon>
        <taxon>Cordycipitaceae</taxon>
        <taxon>Niveomyces</taxon>
    </lineage>
</organism>
<dbReference type="GO" id="GO:0006508">
    <property type="term" value="P:proteolysis"/>
    <property type="evidence" value="ECO:0007669"/>
    <property type="project" value="UniProtKB-KW"/>
</dbReference>
<comment type="caution">
    <text evidence="6">The sequence shown here is derived from an EMBL/GenBank/DDBJ whole genome shotgun (WGS) entry which is preliminary data.</text>
</comment>
<dbReference type="EMBL" id="AZHD01000005">
    <property type="protein sequence ID" value="OAA63442.1"/>
    <property type="molecule type" value="Genomic_DNA"/>
</dbReference>
<dbReference type="AlphaFoldDB" id="A0A162J407"/>
<evidence type="ECO:0000256" key="2">
    <source>
        <dbReference type="ARBA" id="ARBA00022670"/>
    </source>
</evidence>
<dbReference type="SUPFAM" id="SSF54001">
    <property type="entry name" value="Cysteine proteinases"/>
    <property type="match status" value="1"/>
</dbReference>
<name>A0A162J407_9HYPO</name>
<dbReference type="Gene3D" id="3.40.395.10">
    <property type="entry name" value="Adenoviral Proteinase, Chain A"/>
    <property type="match status" value="1"/>
</dbReference>
<feature type="domain" description="Ubiquitin-like protease family profile" evidence="5">
    <location>
        <begin position="116"/>
        <end position="275"/>
    </location>
</feature>
<evidence type="ECO:0000259" key="5">
    <source>
        <dbReference type="PROSITE" id="PS50600"/>
    </source>
</evidence>
<dbReference type="Pfam" id="PF02902">
    <property type="entry name" value="Peptidase_C48"/>
    <property type="match status" value="1"/>
</dbReference>
<keyword evidence="3" id="KW-0378">Hydrolase</keyword>
<protein>
    <submittedName>
        <fullName evidence="6">Peptidase C48, SUMO/Sentrin/Ubl1</fullName>
    </submittedName>
</protein>
<reference evidence="6 7" key="1">
    <citation type="journal article" date="2016" name="Genome Biol. Evol.">
        <title>Divergent and convergent evolution of fungal pathogenicity.</title>
        <authorList>
            <person name="Shang Y."/>
            <person name="Xiao G."/>
            <person name="Zheng P."/>
            <person name="Cen K."/>
            <person name="Zhan S."/>
            <person name="Wang C."/>
        </authorList>
    </citation>
    <scope>NUCLEOTIDE SEQUENCE [LARGE SCALE GENOMIC DNA]</scope>
    <source>
        <strain evidence="6 7">RCEF 264</strain>
    </source>
</reference>
<evidence type="ECO:0000256" key="4">
    <source>
        <dbReference type="SAM" id="Coils"/>
    </source>
</evidence>
<dbReference type="GO" id="GO:0008234">
    <property type="term" value="F:cysteine-type peptidase activity"/>
    <property type="evidence" value="ECO:0007669"/>
    <property type="project" value="InterPro"/>
</dbReference>
<evidence type="ECO:0000313" key="7">
    <source>
        <dbReference type="Proteomes" id="UP000076874"/>
    </source>
</evidence>
<keyword evidence="7" id="KW-1185">Reference proteome</keyword>
<feature type="coiled-coil region" evidence="4">
    <location>
        <begin position="298"/>
        <end position="327"/>
    </location>
</feature>
<proteinExistence type="inferred from homology"/>
<keyword evidence="4" id="KW-0175">Coiled coil</keyword>
<gene>
    <name evidence="6" type="ORF">SPI_03605</name>
</gene>
<evidence type="ECO:0000313" key="6">
    <source>
        <dbReference type="EMBL" id="OAA63442.1"/>
    </source>
</evidence>
<dbReference type="OrthoDB" id="442460at2759"/>